<comment type="caution">
    <text evidence="1">The sequence shown here is derived from an EMBL/GenBank/DDBJ whole genome shotgun (WGS) entry which is preliminary data.</text>
</comment>
<organism evidence="1 2">
    <name type="scientific">Pistacia atlantica</name>
    <dbReference type="NCBI Taxonomy" id="434234"/>
    <lineage>
        <taxon>Eukaryota</taxon>
        <taxon>Viridiplantae</taxon>
        <taxon>Streptophyta</taxon>
        <taxon>Embryophyta</taxon>
        <taxon>Tracheophyta</taxon>
        <taxon>Spermatophyta</taxon>
        <taxon>Magnoliopsida</taxon>
        <taxon>eudicotyledons</taxon>
        <taxon>Gunneridae</taxon>
        <taxon>Pentapetalae</taxon>
        <taxon>rosids</taxon>
        <taxon>malvids</taxon>
        <taxon>Sapindales</taxon>
        <taxon>Anacardiaceae</taxon>
        <taxon>Pistacia</taxon>
    </lineage>
</organism>
<evidence type="ECO:0000313" key="2">
    <source>
        <dbReference type="Proteomes" id="UP001164250"/>
    </source>
</evidence>
<dbReference type="Proteomes" id="UP001164250">
    <property type="component" value="Chromosome 8"/>
</dbReference>
<name>A0ACC1AXU9_9ROSI</name>
<keyword evidence="2" id="KW-1185">Reference proteome</keyword>
<protein>
    <submittedName>
        <fullName evidence="1">Uncharacterized protein</fullName>
    </submittedName>
</protein>
<evidence type="ECO:0000313" key="1">
    <source>
        <dbReference type="EMBL" id="KAJ0091524.1"/>
    </source>
</evidence>
<accession>A0ACC1AXU9</accession>
<reference evidence="2" key="1">
    <citation type="journal article" date="2023" name="G3 (Bethesda)">
        <title>Genome assembly and association tests identify interacting loci associated with vigor, precocity, and sex in interspecific pistachio rootstocks.</title>
        <authorList>
            <person name="Palmer W."/>
            <person name="Jacygrad E."/>
            <person name="Sagayaradj S."/>
            <person name="Cavanaugh K."/>
            <person name="Han R."/>
            <person name="Bertier L."/>
            <person name="Beede B."/>
            <person name="Kafkas S."/>
            <person name="Golino D."/>
            <person name="Preece J."/>
            <person name="Michelmore R."/>
        </authorList>
    </citation>
    <scope>NUCLEOTIDE SEQUENCE [LARGE SCALE GENOMIC DNA]</scope>
</reference>
<proteinExistence type="predicted"/>
<sequence>MAETVVVTTTTEEKSTPPAPAAEAPPQPTKMADKTAATEAPPPPPGPEALINAKTISGLITMLSFILSLPILASVIWLLYMRDSDCESLLRLPKLQFGIGIALIFMFIISIAALFLRRRFPMPAFLLVIVPLLVMLVVGLALVGAYDMESRRIPASPKWLRSKVQDDLNWNHIKTCIYDTRTCDDLFSRSITFKPYDFSMSKLTSIEAGCCKPPSICGMEFVNATFWRKDDAAMNNSAPCDRDCDIWTNDRTILCYSCRACKEGFLKTLRSKWWKLGLFMVLIALLLIVSHLLLFVATMLERFGD</sequence>
<gene>
    <name evidence="1" type="ORF">Patl1_14434</name>
</gene>
<dbReference type="EMBL" id="CM047904">
    <property type="protein sequence ID" value="KAJ0091524.1"/>
    <property type="molecule type" value="Genomic_DNA"/>
</dbReference>